<dbReference type="AlphaFoldDB" id="A0A679JBQ6"/>
<sequence>MSRPEPNQRAAISSTHQASGLVTGREGFRPVALPALAAAVHVSASAAKEAARKIAARRQLSRFQHEDAPLV</sequence>
<proteinExistence type="predicted"/>
<reference evidence="2" key="1">
    <citation type="submission" date="2019-12" db="EMBL/GenBank/DDBJ databases">
        <authorList>
            <person name="Cremers G."/>
        </authorList>
    </citation>
    <scope>NUCLEOTIDE SEQUENCE</scope>
    <source>
        <strain evidence="2">Mbul1</strain>
    </source>
</reference>
<evidence type="ECO:0000256" key="1">
    <source>
        <dbReference type="SAM" id="MobiDB-lite"/>
    </source>
</evidence>
<name>A0A679JBQ6_9HYPH</name>
<feature type="region of interest" description="Disordered" evidence="1">
    <location>
        <begin position="1"/>
        <end position="23"/>
    </location>
</feature>
<feature type="compositionally biased region" description="Polar residues" evidence="1">
    <location>
        <begin position="10"/>
        <end position="20"/>
    </location>
</feature>
<organism evidence="2">
    <name type="scientific">Methylobacterium bullatum</name>
    <dbReference type="NCBI Taxonomy" id="570505"/>
    <lineage>
        <taxon>Bacteria</taxon>
        <taxon>Pseudomonadati</taxon>
        <taxon>Pseudomonadota</taxon>
        <taxon>Alphaproteobacteria</taxon>
        <taxon>Hyphomicrobiales</taxon>
        <taxon>Methylobacteriaceae</taxon>
        <taxon>Methylobacterium</taxon>
    </lineage>
</organism>
<accession>A0A679JBQ6</accession>
<gene>
    <name evidence="2" type="ORF">MBUL_02446</name>
</gene>
<protein>
    <submittedName>
        <fullName evidence="2">Uncharacterized protein</fullName>
    </submittedName>
</protein>
<evidence type="ECO:0000313" key="2">
    <source>
        <dbReference type="EMBL" id="CAA2103931.1"/>
    </source>
</evidence>
<dbReference type="EMBL" id="LR743504">
    <property type="protein sequence ID" value="CAA2103931.1"/>
    <property type="molecule type" value="Genomic_DNA"/>
</dbReference>